<dbReference type="AlphaFoldDB" id="A0A7U4M0K5"/>
<protein>
    <recommendedName>
        <fullName evidence="3">Chemoreceptor zinc-binding domain-containing protein</fullName>
    </recommendedName>
</protein>
<reference evidence="2" key="2">
    <citation type="journal article" date="2017" name="Stand. Genomic Sci.">
        <title>Complete genome sequence of the sulfur-oxidizing chemolithoautotrophic Sulfurovum lithotrophicum 42BKTT.</title>
        <authorList>
            <person name="Jeon W."/>
            <person name="Priscilla L."/>
            <person name="Park G."/>
            <person name="Lee H."/>
            <person name="Lee N."/>
            <person name="Lee D."/>
            <person name="Kwon H."/>
            <person name="Ahn I."/>
            <person name="Lee C."/>
            <person name="Lee H."/>
            <person name="Ahn J."/>
        </authorList>
    </citation>
    <scope>NUCLEOTIDE SEQUENCE [LARGE SCALE GENOMIC DNA]</scope>
    <source>
        <strain evidence="2">ATCC BAA-797 / 42BKT</strain>
    </source>
</reference>
<name>A0A7U4M0K5_9BACT</name>
<dbReference type="OrthoDB" id="9920311at2"/>
<reference evidence="1 2" key="1">
    <citation type="submission" date="2015-04" db="EMBL/GenBank/DDBJ databases">
        <title>Complete genome sequence of Sulfurovum lithotrophicum ATCC BAA-797T.</title>
        <authorList>
            <person name="Ahn J."/>
            <person name="Park G."/>
            <person name="Jeon W."/>
            <person name="Jang Y."/>
            <person name="Jang M."/>
            <person name="Lee H."/>
            <person name="Lee H."/>
        </authorList>
    </citation>
    <scope>NUCLEOTIDE SEQUENCE [LARGE SCALE GENOMIC DNA]</scope>
    <source>
        <strain evidence="2">ATCC BAA-797 / 42BKT</strain>
    </source>
</reference>
<evidence type="ECO:0008006" key="3">
    <source>
        <dbReference type="Google" id="ProtNLM"/>
    </source>
</evidence>
<accession>A0A7U4M0K5</accession>
<organism evidence="1 2">
    <name type="scientific">Sulfurovum lithotrophicum</name>
    <dbReference type="NCBI Taxonomy" id="206403"/>
    <lineage>
        <taxon>Bacteria</taxon>
        <taxon>Pseudomonadati</taxon>
        <taxon>Campylobacterota</taxon>
        <taxon>Epsilonproteobacteria</taxon>
        <taxon>Campylobacterales</taxon>
        <taxon>Sulfurovaceae</taxon>
        <taxon>Sulfurovum</taxon>
    </lineage>
</organism>
<evidence type="ECO:0000313" key="2">
    <source>
        <dbReference type="Proteomes" id="UP000034444"/>
    </source>
</evidence>
<dbReference type="Proteomes" id="UP000034444">
    <property type="component" value="Chromosome"/>
</dbReference>
<sequence>MLDEIKMIKAKFEMIRIIVGDTLTLEDLSNPKYLKSLIDATENTYVHLNDSICEDLHMCRECAQKRELLSSYLHLFDDLELGKTVHDAHDQIHAFPEAIKQVIDRINTVLVDLKK</sequence>
<gene>
    <name evidence="1" type="ORF">YH65_03950</name>
</gene>
<proteinExistence type="predicted"/>
<dbReference type="EMBL" id="CP011308">
    <property type="protein sequence ID" value="AKF24633.1"/>
    <property type="molecule type" value="Genomic_DNA"/>
</dbReference>
<dbReference type="KEGG" id="slh:YH65_03950"/>
<evidence type="ECO:0000313" key="1">
    <source>
        <dbReference type="EMBL" id="AKF24633.1"/>
    </source>
</evidence>
<keyword evidence="2" id="KW-1185">Reference proteome</keyword>
<dbReference type="RefSeq" id="WP_046550726.1">
    <property type="nucleotide sequence ID" value="NZ_CP011308.1"/>
</dbReference>